<dbReference type="Pfam" id="PF00593">
    <property type="entry name" value="TonB_dep_Rec_b-barrel"/>
    <property type="match status" value="1"/>
</dbReference>
<dbReference type="PANTHER" id="PTHR32552">
    <property type="entry name" value="FERRICHROME IRON RECEPTOR-RELATED"/>
    <property type="match status" value="1"/>
</dbReference>
<proteinExistence type="inferred from homology"/>
<dbReference type="InterPro" id="IPR008969">
    <property type="entry name" value="CarboxyPept-like_regulatory"/>
</dbReference>
<evidence type="ECO:0000259" key="15">
    <source>
        <dbReference type="Pfam" id="PF00593"/>
    </source>
</evidence>
<feature type="domain" description="TonB-dependent receptor plug" evidence="16">
    <location>
        <begin position="117"/>
        <end position="239"/>
    </location>
</feature>
<dbReference type="InterPro" id="IPR023997">
    <property type="entry name" value="TonB-dep_OMP_SusC/RagA_CS"/>
</dbReference>
<dbReference type="GO" id="GO:0015344">
    <property type="term" value="F:siderophore uptake transmembrane transporter activity"/>
    <property type="evidence" value="ECO:0007669"/>
    <property type="project" value="TreeGrafter"/>
</dbReference>
<dbReference type="InterPro" id="IPR037066">
    <property type="entry name" value="Plug_dom_sf"/>
</dbReference>
<keyword evidence="10 12" id="KW-0472">Membrane</keyword>
<evidence type="ECO:0000313" key="18">
    <source>
        <dbReference type="Proteomes" id="UP000638732"/>
    </source>
</evidence>
<keyword evidence="4" id="KW-0410">Iron transport</keyword>
<reference evidence="17" key="1">
    <citation type="submission" date="2020-01" db="EMBL/GenBank/DDBJ databases">
        <authorList>
            <person name="Seo Y.L."/>
        </authorList>
    </citation>
    <scope>NUCLEOTIDE SEQUENCE</scope>
    <source>
        <strain evidence="17">R11</strain>
    </source>
</reference>
<dbReference type="Gene3D" id="2.40.170.20">
    <property type="entry name" value="TonB-dependent receptor, beta-barrel domain"/>
    <property type="match status" value="1"/>
</dbReference>
<dbReference type="PROSITE" id="PS52016">
    <property type="entry name" value="TONB_DEPENDENT_REC_3"/>
    <property type="match status" value="1"/>
</dbReference>
<dbReference type="NCBIfam" id="TIGR04056">
    <property type="entry name" value="OMP_RagA_SusC"/>
    <property type="match status" value="1"/>
</dbReference>
<keyword evidence="5 12" id="KW-0812">Transmembrane</keyword>
<reference evidence="17" key="2">
    <citation type="submission" date="2020-10" db="EMBL/GenBank/DDBJ databases">
        <title>Mucilaginibacter sp. nov., isolated from soil.</title>
        <authorList>
            <person name="Jeon C.O."/>
        </authorList>
    </citation>
    <scope>NUCLEOTIDE SEQUENCE</scope>
    <source>
        <strain evidence="17">R11</strain>
    </source>
</reference>
<dbReference type="SUPFAM" id="SSF49464">
    <property type="entry name" value="Carboxypeptidase regulatory domain-like"/>
    <property type="match status" value="1"/>
</dbReference>
<evidence type="ECO:0000256" key="12">
    <source>
        <dbReference type="PROSITE-ProRule" id="PRU01360"/>
    </source>
</evidence>
<evidence type="ECO:0000256" key="6">
    <source>
        <dbReference type="ARBA" id="ARBA00022729"/>
    </source>
</evidence>
<gene>
    <name evidence="17" type="ORF">GSY63_09090</name>
</gene>
<accession>A0A965ZGE2</accession>
<dbReference type="NCBIfam" id="TIGR04057">
    <property type="entry name" value="SusC_RagA_signa"/>
    <property type="match status" value="1"/>
</dbReference>
<dbReference type="Proteomes" id="UP000638732">
    <property type="component" value="Unassembled WGS sequence"/>
</dbReference>
<evidence type="ECO:0000256" key="4">
    <source>
        <dbReference type="ARBA" id="ARBA00022496"/>
    </source>
</evidence>
<feature type="chain" id="PRO_5037743027" evidence="14">
    <location>
        <begin position="22"/>
        <end position="1083"/>
    </location>
</feature>
<keyword evidence="18" id="KW-1185">Reference proteome</keyword>
<comment type="subcellular location">
    <subcellularLocation>
        <location evidence="1 12">Cell outer membrane</location>
        <topology evidence="1 12">Multi-pass membrane protein</topology>
    </subcellularLocation>
</comment>
<keyword evidence="7" id="KW-0408">Iron</keyword>
<keyword evidence="6 14" id="KW-0732">Signal</keyword>
<keyword evidence="9 13" id="KW-0798">TonB box</keyword>
<evidence type="ECO:0000256" key="11">
    <source>
        <dbReference type="ARBA" id="ARBA00023237"/>
    </source>
</evidence>
<feature type="domain" description="TonB-dependent receptor-like beta-barrel" evidence="15">
    <location>
        <begin position="438"/>
        <end position="916"/>
    </location>
</feature>
<dbReference type="PANTHER" id="PTHR32552:SF68">
    <property type="entry name" value="FERRICHROME OUTER MEMBRANE TRANSPORTER_PHAGE RECEPTOR"/>
    <property type="match status" value="1"/>
</dbReference>
<sequence length="1083" mass="115888">MKKHLLAYLCFFVCSITQIYAQSSTVTGTVTAKEDGLPIPGATVKVKGSSIGTQTNANGTYSLKVPGGSTLTFSFIGYTTLEIPVGGRTEINAVLLSNNQQLGEVVVTALGVRREKKALGYAVQDVKSDELTAGAQTDPVRALAGKVAGASITISSGTPGASTNIQLRGINSLTGNNSPLFVIDGVPIDNSQNQTMDPLASVGNGNRAMDVNPDDVESVSILKGPAAAALYGIQAANGAIVITTKKGVAGKTQVDFSTGVSFDVVNRMPKLQNQWVRGENGSIAGRNSTSRYSWGAKADTLAWTGVPNGYDLHGDIVGKSSSLAKIPFQGYDNLNNFYQTGTSFTNSVSVSGGNEKAVYRTSVSNNYQNSIVPTQYYQRTSIAFSGQLEISKRLKASTSLTYTASDGKLPQQGSNTSGLMLALTRTPISFDNSNGLKDPANNPLSYTLPAGQTNLSGTTQRDYRNSATYDNPYFIINNAPFTTNISRILGNIQLDYNIGSGFSAMYRLGTDTYQDNRHQYYEIGSSTFLGGRIIDDRYTYKSLNSDLILNYTKKISSDFQFDGKIGNNFYGRKLDNLASQGDGLVAPGFDNVANASSLIVTNPIVNYRTASVYYDLNLSYRSMLYFETTGRNDWVSSLPSGKNSFFYPSANLSFVFSELGELKNSNVLSFGKIRFSATQVGNAPPPYQTQSFFVPTAFADGATTGISFPANGLASYGLNSNLGNANLKPEKTTSYEIGTQLQFFRNRLGLDVTAYYSKGTDLIVPAPIAGSSGYNSLTLNSGSLRNKGLEIQLSGTPVKSTNFTWNSFVNFALNRNKVLALAEGVNQITLNGFTGTVIAELPGQPAGVIYGFGYTRDASGNIVIDDAASKGYPLANPNVQEKIGDTNPKFRMGFGNTFTYQKISLYGLVDWKFKGDIWNGTRGSLAAIGTSDITNNRGTSTVFKGVNGHIDANGNLAHYDGSGNEVAGPGGINNTSVVLDQAWYQGDGGGFGNLNEAFIENGSFVKLREVSLSYDFKDLLFGKGSKALKSFTFGAFARNIIIWTPYKGIDPETSLTGATVAQGIDYFNNPGTASYGMNLKVKF</sequence>
<evidence type="ECO:0000256" key="2">
    <source>
        <dbReference type="ARBA" id="ARBA00022448"/>
    </source>
</evidence>
<dbReference type="InterPro" id="IPR000531">
    <property type="entry name" value="Beta-barrel_TonB"/>
</dbReference>
<dbReference type="InterPro" id="IPR023996">
    <property type="entry name" value="TonB-dep_OMP_SusC/RagA"/>
</dbReference>
<comment type="caution">
    <text evidence="17">The sequence shown here is derived from an EMBL/GenBank/DDBJ whole genome shotgun (WGS) entry which is preliminary data.</text>
</comment>
<evidence type="ECO:0000256" key="13">
    <source>
        <dbReference type="RuleBase" id="RU003357"/>
    </source>
</evidence>
<evidence type="ECO:0000256" key="10">
    <source>
        <dbReference type="ARBA" id="ARBA00023136"/>
    </source>
</evidence>
<dbReference type="AlphaFoldDB" id="A0A965ZGE2"/>
<dbReference type="InterPro" id="IPR039426">
    <property type="entry name" value="TonB-dep_rcpt-like"/>
</dbReference>
<dbReference type="GO" id="GO:0009279">
    <property type="term" value="C:cell outer membrane"/>
    <property type="evidence" value="ECO:0007669"/>
    <property type="project" value="UniProtKB-SubCell"/>
</dbReference>
<dbReference type="Pfam" id="PF13715">
    <property type="entry name" value="CarbopepD_reg_2"/>
    <property type="match status" value="1"/>
</dbReference>
<evidence type="ECO:0000256" key="9">
    <source>
        <dbReference type="ARBA" id="ARBA00023077"/>
    </source>
</evidence>
<dbReference type="Pfam" id="PF07715">
    <property type="entry name" value="Plug"/>
    <property type="match status" value="1"/>
</dbReference>
<evidence type="ECO:0000256" key="5">
    <source>
        <dbReference type="ARBA" id="ARBA00022692"/>
    </source>
</evidence>
<keyword evidence="2 12" id="KW-0813">Transport</keyword>
<protein>
    <submittedName>
        <fullName evidence="17">SusC/RagA family TonB-linked outer membrane protein</fullName>
    </submittedName>
</protein>
<evidence type="ECO:0000313" key="17">
    <source>
        <dbReference type="EMBL" id="NCD69509.1"/>
    </source>
</evidence>
<keyword evidence="11 12" id="KW-0998">Cell outer membrane</keyword>
<dbReference type="Gene3D" id="2.170.130.10">
    <property type="entry name" value="TonB-dependent receptor, plug domain"/>
    <property type="match status" value="1"/>
</dbReference>
<evidence type="ECO:0000256" key="1">
    <source>
        <dbReference type="ARBA" id="ARBA00004571"/>
    </source>
</evidence>
<name>A0A965ZGE2_9SPHI</name>
<dbReference type="Gene3D" id="2.60.40.1120">
    <property type="entry name" value="Carboxypeptidase-like, regulatory domain"/>
    <property type="match status" value="1"/>
</dbReference>
<keyword evidence="3 12" id="KW-1134">Transmembrane beta strand</keyword>
<evidence type="ECO:0000259" key="16">
    <source>
        <dbReference type="Pfam" id="PF07715"/>
    </source>
</evidence>
<dbReference type="EMBL" id="WWEO01000041">
    <property type="protein sequence ID" value="NCD69509.1"/>
    <property type="molecule type" value="Genomic_DNA"/>
</dbReference>
<comment type="similarity">
    <text evidence="12 13">Belongs to the TonB-dependent receptor family.</text>
</comment>
<dbReference type="InterPro" id="IPR012910">
    <property type="entry name" value="Plug_dom"/>
</dbReference>
<evidence type="ECO:0000256" key="14">
    <source>
        <dbReference type="SAM" id="SignalP"/>
    </source>
</evidence>
<feature type="signal peptide" evidence="14">
    <location>
        <begin position="1"/>
        <end position="21"/>
    </location>
</feature>
<dbReference type="SUPFAM" id="SSF56935">
    <property type="entry name" value="Porins"/>
    <property type="match status" value="1"/>
</dbReference>
<evidence type="ECO:0000256" key="3">
    <source>
        <dbReference type="ARBA" id="ARBA00022452"/>
    </source>
</evidence>
<evidence type="ECO:0000256" key="7">
    <source>
        <dbReference type="ARBA" id="ARBA00023004"/>
    </source>
</evidence>
<evidence type="ECO:0000256" key="8">
    <source>
        <dbReference type="ARBA" id="ARBA00023065"/>
    </source>
</evidence>
<organism evidence="17 18">
    <name type="scientific">Mucilaginibacter agri</name>
    <dbReference type="NCBI Taxonomy" id="2695265"/>
    <lineage>
        <taxon>Bacteria</taxon>
        <taxon>Pseudomonadati</taxon>
        <taxon>Bacteroidota</taxon>
        <taxon>Sphingobacteriia</taxon>
        <taxon>Sphingobacteriales</taxon>
        <taxon>Sphingobacteriaceae</taxon>
        <taxon>Mucilaginibacter</taxon>
    </lineage>
</organism>
<dbReference type="RefSeq" id="WP_166585476.1">
    <property type="nucleotide sequence ID" value="NZ_WWEO01000041.1"/>
</dbReference>
<keyword evidence="8" id="KW-0406">Ion transport</keyword>
<dbReference type="InterPro" id="IPR036942">
    <property type="entry name" value="Beta-barrel_TonB_sf"/>
</dbReference>